<accession>A0A1F6VQS7</accession>
<evidence type="ECO:0000256" key="1">
    <source>
        <dbReference type="SAM" id="Phobius"/>
    </source>
</evidence>
<reference evidence="2 3" key="1">
    <citation type="journal article" date="2016" name="Nat. Commun.">
        <title>Thousands of microbial genomes shed light on interconnected biogeochemical processes in an aquifer system.</title>
        <authorList>
            <person name="Anantharaman K."/>
            <person name="Brown C.T."/>
            <person name="Hug L.A."/>
            <person name="Sharon I."/>
            <person name="Castelle C.J."/>
            <person name="Probst A.J."/>
            <person name="Thomas B.C."/>
            <person name="Singh A."/>
            <person name="Wilkins M.J."/>
            <person name="Karaoz U."/>
            <person name="Brodie E.L."/>
            <person name="Williams K.H."/>
            <person name="Hubbard S.S."/>
            <person name="Banfield J.F."/>
        </authorList>
    </citation>
    <scope>NUCLEOTIDE SEQUENCE [LARGE SCALE GENOMIC DNA]</scope>
</reference>
<dbReference type="EMBL" id="MFUC01000013">
    <property type="protein sequence ID" value="OGI72051.1"/>
    <property type="molecule type" value="Genomic_DNA"/>
</dbReference>
<gene>
    <name evidence="2" type="ORF">A3J61_01600</name>
</gene>
<sequence length="91" mass="10679">MKREYTLLTIGLLVIIFEWVGLTTSARQTVISLLGLWLIFIAYRYRAERLSGKLQVNKIPTVQDEPKIPEPNVLETKEQLIYEHKQQKPRI</sequence>
<keyword evidence="1" id="KW-1133">Transmembrane helix</keyword>
<dbReference type="Proteomes" id="UP000179686">
    <property type="component" value="Unassembled WGS sequence"/>
</dbReference>
<dbReference type="STRING" id="1801752.A3J61_01600"/>
<proteinExistence type="predicted"/>
<name>A0A1F6VQS7_9BACT</name>
<keyword evidence="1" id="KW-0812">Transmembrane</keyword>
<evidence type="ECO:0000313" key="3">
    <source>
        <dbReference type="Proteomes" id="UP000179686"/>
    </source>
</evidence>
<comment type="caution">
    <text evidence="2">The sequence shown here is derived from an EMBL/GenBank/DDBJ whole genome shotgun (WGS) entry which is preliminary data.</text>
</comment>
<evidence type="ECO:0000313" key="2">
    <source>
        <dbReference type="EMBL" id="OGI72051.1"/>
    </source>
</evidence>
<protein>
    <submittedName>
        <fullName evidence="2">Uncharacterized protein</fullName>
    </submittedName>
</protein>
<organism evidence="2 3">
    <name type="scientific">Candidatus Nomurabacteria bacterium RIFCSPHIGHO2_02_FULL_38_15</name>
    <dbReference type="NCBI Taxonomy" id="1801752"/>
    <lineage>
        <taxon>Bacteria</taxon>
        <taxon>Candidatus Nomuraibacteriota</taxon>
    </lineage>
</organism>
<feature type="transmembrane region" description="Helical" evidence="1">
    <location>
        <begin position="28"/>
        <end position="45"/>
    </location>
</feature>
<dbReference type="AlphaFoldDB" id="A0A1F6VQS7"/>
<feature type="transmembrane region" description="Helical" evidence="1">
    <location>
        <begin position="5"/>
        <end position="22"/>
    </location>
</feature>
<keyword evidence="1" id="KW-0472">Membrane</keyword>